<dbReference type="OrthoDB" id="5954007at2"/>
<evidence type="ECO:0008006" key="4">
    <source>
        <dbReference type="Google" id="ProtNLM"/>
    </source>
</evidence>
<dbReference type="EMBL" id="VPFL01000008">
    <property type="protein sequence ID" value="TXF12053.1"/>
    <property type="molecule type" value="Genomic_DNA"/>
</dbReference>
<keyword evidence="1" id="KW-0472">Membrane</keyword>
<gene>
    <name evidence="2" type="ORF">FR698_07325</name>
</gene>
<keyword evidence="3" id="KW-1185">Reference proteome</keyword>
<feature type="transmembrane region" description="Helical" evidence="1">
    <location>
        <begin position="34"/>
        <end position="54"/>
    </location>
</feature>
<keyword evidence="1" id="KW-0812">Transmembrane</keyword>
<keyword evidence="1" id="KW-1133">Transmembrane helix</keyword>
<dbReference type="AlphaFoldDB" id="A0A5C7ETM4"/>
<evidence type="ECO:0000313" key="2">
    <source>
        <dbReference type="EMBL" id="TXF12053.1"/>
    </source>
</evidence>
<dbReference type="InParanoid" id="A0A5C7ETM4"/>
<sequence>METGLIKHCPKTGPKGPRQRASCVCTPGCRQHGIVLFIVLIVLVAMTLAGIAMVRSVDTSNVIAGNLAFKQTTIHAADRGIQAAYDWLIANSAGTTLQNTDLKNGYYSSRPATENWSHPESWVNAVTLADDGSGYTVSYVIHRMCKEPDMPYNGPNQECATTTPGGPAGSGGSMAVGATTFQGNPQLYYRITARVVGPRNTMSIVQAFVLIQA</sequence>
<protein>
    <recommendedName>
        <fullName evidence="4">Tfp pilus assembly protein PilX</fullName>
    </recommendedName>
</protein>
<proteinExistence type="predicted"/>
<comment type="caution">
    <text evidence="2">The sequence shown here is derived from an EMBL/GenBank/DDBJ whole genome shotgun (WGS) entry which is preliminary data.</text>
</comment>
<name>A0A5C7ETM4_9PROT</name>
<dbReference type="RefSeq" id="WP_147799546.1">
    <property type="nucleotide sequence ID" value="NZ_VPFL01000008.1"/>
</dbReference>
<organism evidence="2 3">
    <name type="scientific">Pelomicrobium methylotrophicum</name>
    <dbReference type="NCBI Taxonomy" id="2602750"/>
    <lineage>
        <taxon>Bacteria</taxon>
        <taxon>Pseudomonadati</taxon>
        <taxon>Pseudomonadota</taxon>
        <taxon>Hydrogenophilia</taxon>
        <taxon>Hydrogenophilia incertae sedis</taxon>
        <taxon>Pelomicrobium</taxon>
    </lineage>
</organism>
<evidence type="ECO:0000313" key="3">
    <source>
        <dbReference type="Proteomes" id="UP000321201"/>
    </source>
</evidence>
<dbReference type="Proteomes" id="UP000321201">
    <property type="component" value="Unassembled WGS sequence"/>
</dbReference>
<evidence type="ECO:0000256" key="1">
    <source>
        <dbReference type="SAM" id="Phobius"/>
    </source>
</evidence>
<accession>A0A5C7ETM4</accession>
<reference evidence="2 3" key="1">
    <citation type="submission" date="2019-08" db="EMBL/GenBank/DDBJ databases">
        <title>Pelomicrobium methylotrophicum gen. nov., sp. nov. a moderately thermophilic, facultatively anaerobic, lithoautotrophic and methylotrophic bacterium isolated from a terrestrial mud volcano.</title>
        <authorList>
            <person name="Slobodkina G.B."/>
            <person name="Merkel A.Y."/>
            <person name="Slobodkin A.I."/>
        </authorList>
    </citation>
    <scope>NUCLEOTIDE SEQUENCE [LARGE SCALE GENOMIC DNA]</scope>
    <source>
        <strain evidence="2 3">SM250</strain>
    </source>
</reference>